<protein>
    <submittedName>
        <fullName evidence="2">Uncharacterized protein</fullName>
    </submittedName>
</protein>
<sequence length="198" mass="22404">MATLRRAKYKTACESFDASEAAFGQCRTCGFSLADHLARLATRDDAEKGSEGEDEVAEEVPPPPPEEPAKPQACHNFTFAKDGFGMCECGFAMEEHRSEDRRSSFRRSMRNFAKRISRKLTKSSIESPAEPCEHFAIDLNSEQYGLCFCGFNKLEHDKIAAKRALEEERREEERRKREESSSHDPEASRKPSRPSSGF</sequence>
<accession>A0A2R5GJX6</accession>
<evidence type="ECO:0000313" key="2">
    <source>
        <dbReference type="EMBL" id="GBG28581.1"/>
    </source>
</evidence>
<dbReference type="InParanoid" id="A0A2R5GJX6"/>
<proteinExistence type="predicted"/>
<gene>
    <name evidence="2" type="ORF">FCC1311_048032</name>
</gene>
<comment type="caution">
    <text evidence="2">The sequence shown here is derived from an EMBL/GenBank/DDBJ whole genome shotgun (WGS) entry which is preliminary data.</text>
</comment>
<keyword evidence="3" id="KW-1185">Reference proteome</keyword>
<feature type="compositionally biased region" description="Basic and acidic residues" evidence="1">
    <location>
        <begin position="164"/>
        <end position="189"/>
    </location>
</feature>
<evidence type="ECO:0000313" key="3">
    <source>
        <dbReference type="Proteomes" id="UP000241890"/>
    </source>
</evidence>
<organism evidence="2 3">
    <name type="scientific">Hondaea fermentalgiana</name>
    <dbReference type="NCBI Taxonomy" id="2315210"/>
    <lineage>
        <taxon>Eukaryota</taxon>
        <taxon>Sar</taxon>
        <taxon>Stramenopiles</taxon>
        <taxon>Bigyra</taxon>
        <taxon>Labyrinthulomycetes</taxon>
        <taxon>Thraustochytrida</taxon>
        <taxon>Thraustochytriidae</taxon>
        <taxon>Hondaea</taxon>
    </lineage>
</organism>
<feature type="compositionally biased region" description="Basic and acidic residues" evidence="1">
    <location>
        <begin position="42"/>
        <end position="51"/>
    </location>
</feature>
<name>A0A2R5GJX6_9STRA</name>
<dbReference type="EMBL" id="BEYU01000044">
    <property type="protein sequence ID" value="GBG28581.1"/>
    <property type="molecule type" value="Genomic_DNA"/>
</dbReference>
<feature type="region of interest" description="Disordered" evidence="1">
    <location>
        <begin position="164"/>
        <end position="198"/>
    </location>
</feature>
<reference evidence="2 3" key="1">
    <citation type="submission" date="2017-12" db="EMBL/GenBank/DDBJ databases">
        <title>Sequencing, de novo assembly and annotation of complete genome of a new Thraustochytrid species, strain FCC1311.</title>
        <authorList>
            <person name="Sedici K."/>
            <person name="Godart F."/>
            <person name="Aiese Cigliano R."/>
            <person name="Sanseverino W."/>
            <person name="Barakat M."/>
            <person name="Ortet P."/>
            <person name="Marechal E."/>
            <person name="Cagnac O."/>
            <person name="Amato A."/>
        </authorList>
    </citation>
    <scope>NUCLEOTIDE SEQUENCE [LARGE SCALE GENOMIC DNA]</scope>
</reference>
<feature type="region of interest" description="Disordered" evidence="1">
    <location>
        <begin position="42"/>
        <end position="71"/>
    </location>
</feature>
<evidence type="ECO:0000256" key="1">
    <source>
        <dbReference type="SAM" id="MobiDB-lite"/>
    </source>
</evidence>
<dbReference type="AlphaFoldDB" id="A0A2R5GJX6"/>
<dbReference type="Proteomes" id="UP000241890">
    <property type="component" value="Unassembled WGS sequence"/>
</dbReference>